<sequence length="212" mass="23935">MYAVCLLLRTSGNTRILPIILFALISLQSLFQKVIISKYETNKEIEAPTNIKIINITGQKTVLLKWVDKHQRYQVYVNMIVTNSAEYNVLFENEWLKMDNANIDYADYSDNSWETFGYFVGHNEKSGDDQAKVISARGSGTGFETMSTHGGSLGPGSFLLLCGIVNDVIRFVSDSEPTTNTPYPICCDKIYSSAYFLKLLFSIFLNLYCNVL</sequence>
<gene>
    <name evidence="1" type="ORF">GLOINDRAFT_90782</name>
</gene>
<dbReference type="VEuPathDB" id="FungiDB:RhiirFUN_008663"/>
<name>U9UVL3_RHIID</name>
<dbReference type="AlphaFoldDB" id="U9UVL3"/>
<organism evidence="1">
    <name type="scientific">Rhizophagus irregularis (strain DAOM 181602 / DAOM 197198 / MUCL 43194)</name>
    <name type="common">Arbuscular mycorrhizal fungus</name>
    <name type="synonym">Glomus intraradices</name>
    <dbReference type="NCBI Taxonomy" id="747089"/>
    <lineage>
        <taxon>Eukaryota</taxon>
        <taxon>Fungi</taxon>
        <taxon>Fungi incertae sedis</taxon>
        <taxon>Mucoromycota</taxon>
        <taxon>Glomeromycotina</taxon>
        <taxon>Glomeromycetes</taxon>
        <taxon>Glomerales</taxon>
        <taxon>Glomeraceae</taxon>
        <taxon>Rhizophagus</taxon>
    </lineage>
</organism>
<accession>U9UVL3</accession>
<reference evidence="1" key="1">
    <citation type="submission" date="2013-07" db="EMBL/GenBank/DDBJ databases">
        <title>The genome of an arbuscular mycorrhizal fungus provides insights into the evolution of the oldest plant symbiosis.</title>
        <authorList>
            <consortium name="DOE Joint Genome Institute"/>
            <person name="Tisserant E."/>
            <person name="Malbreil M."/>
            <person name="Kuo A."/>
            <person name="Kohler A."/>
            <person name="Symeonidi A."/>
            <person name="Balestrini R."/>
            <person name="Charron P."/>
            <person name="Duensing N."/>
            <person name="Frei-dit-Frey N."/>
            <person name="Gianinazzi-Pearson V."/>
            <person name="Gilbert B."/>
            <person name="Handa Y."/>
            <person name="Hijri M."/>
            <person name="Kaul R."/>
            <person name="Kawaguchi M."/>
            <person name="Krajinski F."/>
            <person name="Lammers P."/>
            <person name="Lapierre D."/>
            <person name="Masclaux F.G."/>
            <person name="Murat C."/>
            <person name="Morin E."/>
            <person name="Ndikumana S."/>
            <person name="Pagni M."/>
            <person name="Petitpierre D."/>
            <person name="Requena N."/>
            <person name="Rosikiewicz P."/>
            <person name="Riley R."/>
            <person name="Saito K."/>
            <person name="San Clemente H."/>
            <person name="Shapiro H."/>
            <person name="van Tuinen D."/>
            <person name="Becard G."/>
            <person name="Bonfante P."/>
            <person name="Paszkowski U."/>
            <person name="Shachar-Hill Y."/>
            <person name="Young J.P."/>
            <person name="Sanders I.R."/>
            <person name="Henrissat B."/>
            <person name="Rensing S.A."/>
            <person name="Grigoriev I.V."/>
            <person name="Corradi N."/>
            <person name="Roux C."/>
            <person name="Martin F."/>
        </authorList>
    </citation>
    <scope>NUCLEOTIDE SEQUENCE</scope>
    <source>
        <strain evidence="1">DAOM 197198</strain>
    </source>
</reference>
<evidence type="ECO:0000313" key="1">
    <source>
        <dbReference type="EMBL" id="ESA23757.1"/>
    </source>
</evidence>
<dbReference type="EMBL" id="KI274507">
    <property type="protein sequence ID" value="ESA23757.1"/>
    <property type="molecule type" value="Genomic_DNA"/>
</dbReference>
<proteinExistence type="predicted"/>
<dbReference type="HOGENOM" id="CLU_1300260_0_0_1"/>
<protein>
    <submittedName>
        <fullName evidence="1">Uncharacterized protein</fullName>
    </submittedName>
</protein>